<feature type="region of interest" description="Disordered" evidence="1">
    <location>
        <begin position="1"/>
        <end position="32"/>
    </location>
</feature>
<evidence type="ECO:0000313" key="3">
    <source>
        <dbReference type="Proteomes" id="UP000001732"/>
    </source>
</evidence>
<gene>
    <name evidence="2" type="ordered locus">COPRO5265_0413</name>
</gene>
<dbReference type="EMBL" id="CP001145">
    <property type="protein sequence ID" value="ACI17661.1"/>
    <property type="molecule type" value="Genomic_DNA"/>
</dbReference>
<reference evidence="2 3" key="2">
    <citation type="journal article" date="2014" name="Genome Announc.">
        <title>Complete Genome Sequence of Coprothermobacter proteolyticus DSM 5265.</title>
        <authorList>
            <person name="Alexiev A."/>
            <person name="Coil D.A."/>
            <person name="Badger J.H."/>
            <person name="Enticknap J."/>
            <person name="Ward N."/>
            <person name="Robb F.T."/>
            <person name="Eisen J.A."/>
        </authorList>
    </citation>
    <scope>NUCLEOTIDE SEQUENCE [LARGE SCALE GENOMIC DNA]</scope>
    <source>
        <strain evidence="3">ATCC 35245 / DSM 5265 / OCM 4 / BT</strain>
    </source>
</reference>
<reference evidence="3" key="1">
    <citation type="submission" date="2008-08" db="EMBL/GenBank/DDBJ databases">
        <title>The complete genome sequence of Coprothermobacter proteolyticus strain ATCC 5245 / DSM 5265 / BT.</title>
        <authorList>
            <person name="Dodson R.J."/>
            <person name="Durkin A.S."/>
            <person name="Wu M."/>
            <person name="Eisen J."/>
            <person name="Sutton G."/>
        </authorList>
    </citation>
    <scope>NUCLEOTIDE SEQUENCE [LARGE SCALE GENOMIC DNA]</scope>
    <source>
        <strain evidence="3">ATCC 35245 / DSM 5265 / OCM 4 / BT</strain>
    </source>
</reference>
<feature type="compositionally biased region" description="Polar residues" evidence="1">
    <location>
        <begin position="1"/>
        <end position="10"/>
    </location>
</feature>
<keyword evidence="3" id="KW-1185">Reference proteome</keyword>
<protein>
    <submittedName>
        <fullName evidence="2">Uncharacterized protein</fullName>
    </submittedName>
</protein>
<proteinExistence type="predicted"/>
<evidence type="ECO:0000313" key="2">
    <source>
        <dbReference type="EMBL" id="ACI17661.1"/>
    </source>
</evidence>
<evidence type="ECO:0000256" key="1">
    <source>
        <dbReference type="SAM" id="MobiDB-lite"/>
    </source>
</evidence>
<feature type="compositionally biased region" description="Basic and acidic residues" evidence="1">
    <location>
        <begin position="17"/>
        <end position="32"/>
    </location>
</feature>
<sequence length="32" mass="3709">MYAYTTTMFTRTGGEFRNGRSEENSKDCVVEQ</sequence>
<name>B5Y7N2_COPPD</name>
<organism evidence="2 3">
    <name type="scientific">Coprothermobacter proteolyticus (strain ATCC 35245 / DSM 5265 / OCM 4 / BT)</name>
    <dbReference type="NCBI Taxonomy" id="309798"/>
    <lineage>
        <taxon>Bacteria</taxon>
        <taxon>Pseudomonadati</taxon>
        <taxon>Coprothermobacterota</taxon>
        <taxon>Coprothermobacteria</taxon>
        <taxon>Coprothermobacterales</taxon>
        <taxon>Coprothermobacteraceae</taxon>
        <taxon>Coprothermobacter</taxon>
    </lineage>
</organism>
<dbReference type="Proteomes" id="UP000001732">
    <property type="component" value="Chromosome"/>
</dbReference>
<accession>B5Y7N2</accession>
<dbReference type="AlphaFoldDB" id="B5Y7N2"/>